<keyword evidence="2" id="KW-0175">Coiled coil</keyword>
<proteinExistence type="predicted"/>
<evidence type="ECO:0000313" key="5">
    <source>
        <dbReference type="EMBL" id="ACU53431.1"/>
    </source>
</evidence>
<evidence type="ECO:0008006" key="7">
    <source>
        <dbReference type="Google" id="ProtNLM"/>
    </source>
</evidence>
<dbReference type="eggNOG" id="COG0845">
    <property type="taxonomic scope" value="Bacteria"/>
</dbReference>
<dbReference type="AlphaFoldDB" id="C7M337"/>
<sequence length="504" mass="50138">MVKSQESSDRPWSGDDEEQRGAETIWPLVDPESLEGIDVTSSEAVIDLREAPSAPPVSTPAASPPAMELPVVAAPVRPSRRGWLVAIIVAVVIVVVGYVVVSGLAGSPLSSLSSEVVDPGEVSLSFPAAGTISQLAVHPGERVASGQVLATEVVPGLSETRHADQAAIAADTSEVSALQALIAQMSSVTSANAGVVAQAAQAEVAAARQALTSDESQLASVQAQGAATVAAAQSLLGADQAAAVAACSGVGPTASPPTAAQVACADAQHRVAADELALAQAKASSQSAVDGVQSLIAADQRALSDAEAQASESDGVSSTQLAALKVSLVAAQAQLARDQGELNAAAQTAATQTLRAPIAGTVVSVDGAVGETVSASGVGDAVPSGSSVAVTPGFTLFPSTQTESSQPVASTPVVVIKGHAPTYLETLVPESVIGKVHLGDQVTFTPSSQGIGVVHGVVEQIFPRPVVAAGVVSYEVQSELSGRLPAGLLTGLTGNASISSSGRR</sequence>
<dbReference type="GO" id="GO:0030313">
    <property type="term" value="C:cell envelope"/>
    <property type="evidence" value="ECO:0007669"/>
    <property type="project" value="UniProtKB-SubCell"/>
</dbReference>
<feature type="compositionally biased region" description="Basic and acidic residues" evidence="3">
    <location>
        <begin position="1"/>
        <end position="13"/>
    </location>
</feature>
<evidence type="ECO:0000313" key="6">
    <source>
        <dbReference type="Proteomes" id="UP000000771"/>
    </source>
</evidence>
<keyword evidence="4" id="KW-1133">Transmembrane helix</keyword>
<dbReference type="Gene3D" id="2.40.30.170">
    <property type="match status" value="1"/>
</dbReference>
<name>C7M337_ACIFD</name>
<dbReference type="EMBL" id="CP001631">
    <property type="protein sequence ID" value="ACU53431.1"/>
    <property type="molecule type" value="Genomic_DNA"/>
</dbReference>
<reference evidence="5 6" key="1">
    <citation type="journal article" date="2009" name="Stand. Genomic Sci.">
        <title>Complete genome sequence of Acidimicrobium ferrooxidans type strain (ICP).</title>
        <authorList>
            <person name="Clum A."/>
            <person name="Nolan M."/>
            <person name="Lang E."/>
            <person name="Glavina Del Rio T."/>
            <person name="Tice H."/>
            <person name="Copeland A."/>
            <person name="Cheng J.F."/>
            <person name="Lucas S."/>
            <person name="Chen F."/>
            <person name="Bruce D."/>
            <person name="Goodwin L."/>
            <person name="Pitluck S."/>
            <person name="Ivanova N."/>
            <person name="Mavrommatis K."/>
            <person name="Mikhailova N."/>
            <person name="Pati A."/>
            <person name="Chen A."/>
            <person name="Palaniappan K."/>
            <person name="Goker M."/>
            <person name="Spring S."/>
            <person name="Land M."/>
            <person name="Hauser L."/>
            <person name="Chang Y.J."/>
            <person name="Jeffries C.C."/>
            <person name="Chain P."/>
            <person name="Bristow J."/>
            <person name="Eisen J.A."/>
            <person name="Markowitz V."/>
            <person name="Hugenholtz P."/>
            <person name="Kyrpides N.C."/>
            <person name="Klenk H.P."/>
            <person name="Lapidus A."/>
        </authorList>
    </citation>
    <scope>NUCLEOTIDE SEQUENCE [LARGE SCALE GENOMIC DNA]</scope>
    <source>
        <strain evidence="6">DSM 10331 / JCM 15462 / NBRC 103882 / ICP</strain>
    </source>
</reference>
<organism evidence="5 6">
    <name type="scientific">Acidimicrobium ferrooxidans (strain DSM 10331 / JCM 15462 / NBRC 103882 / ICP)</name>
    <dbReference type="NCBI Taxonomy" id="525909"/>
    <lineage>
        <taxon>Bacteria</taxon>
        <taxon>Bacillati</taxon>
        <taxon>Actinomycetota</taxon>
        <taxon>Acidimicrobiia</taxon>
        <taxon>Acidimicrobiales</taxon>
        <taxon>Acidimicrobiaceae</taxon>
        <taxon>Acidimicrobium</taxon>
    </lineage>
</organism>
<dbReference type="Proteomes" id="UP000000771">
    <property type="component" value="Chromosome"/>
</dbReference>
<dbReference type="PANTHER" id="PTHR32347:SF23">
    <property type="entry name" value="BLL5650 PROTEIN"/>
    <property type="match status" value="1"/>
</dbReference>
<feature type="region of interest" description="Disordered" evidence="3">
    <location>
        <begin position="1"/>
        <end position="30"/>
    </location>
</feature>
<feature type="transmembrane region" description="Helical" evidence="4">
    <location>
        <begin position="83"/>
        <end position="105"/>
    </location>
</feature>
<accession>C7M337</accession>
<dbReference type="STRING" id="525909.Afer_0463"/>
<dbReference type="PANTHER" id="PTHR32347">
    <property type="entry name" value="EFFLUX SYSTEM COMPONENT YKNX-RELATED"/>
    <property type="match status" value="1"/>
</dbReference>
<evidence type="ECO:0000256" key="2">
    <source>
        <dbReference type="ARBA" id="ARBA00023054"/>
    </source>
</evidence>
<keyword evidence="6" id="KW-1185">Reference proteome</keyword>
<dbReference type="KEGG" id="afo:Afer_0463"/>
<keyword evidence="4" id="KW-0812">Transmembrane</keyword>
<dbReference type="InterPro" id="IPR050465">
    <property type="entry name" value="UPF0194_transport"/>
</dbReference>
<dbReference type="HOGENOM" id="CLU_540408_0_0_11"/>
<keyword evidence="4" id="KW-0472">Membrane</keyword>
<dbReference type="RefSeq" id="WP_015797930.1">
    <property type="nucleotide sequence ID" value="NC_013124.1"/>
</dbReference>
<gene>
    <name evidence="5" type="ordered locus">Afer_0463</name>
</gene>
<evidence type="ECO:0000256" key="4">
    <source>
        <dbReference type="SAM" id="Phobius"/>
    </source>
</evidence>
<protein>
    <recommendedName>
        <fullName evidence="7">Secretion protein HlyD family protein</fullName>
    </recommendedName>
</protein>
<evidence type="ECO:0000256" key="3">
    <source>
        <dbReference type="SAM" id="MobiDB-lite"/>
    </source>
</evidence>
<comment type="subcellular location">
    <subcellularLocation>
        <location evidence="1">Cell envelope</location>
    </subcellularLocation>
</comment>
<evidence type="ECO:0000256" key="1">
    <source>
        <dbReference type="ARBA" id="ARBA00004196"/>
    </source>
</evidence>